<dbReference type="SUPFAM" id="SSF53098">
    <property type="entry name" value="Ribonuclease H-like"/>
    <property type="match status" value="1"/>
</dbReference>
<reference evidence="3 4" key="1">
    <citation type="submission" date="2019-09" db="EMBL/GenBank/DDBJ databases">
        <authorList>
            <person name="Ou C."/>
        </authorList>
    </citation>
    <scope>NUCLEOTIDE SEQUENCE [LARGE SCALE GENOMIC DNA]</scope>
    <source>
        <strain evidence="3">S2</strain>
        <tissue evidence="3">Leaf</tissue>
    </source>
</reference>
<dbReference type="InterPro" id="IPR012337">
    <property type="entry name" value="RNaseH-like_sf"/>
</dbReference>
<dbReference type="AlphaFoldDB" id="A0A5N5H4G8"/>
<dbReference type="PANTHER" id="PTHR42648:SF22">
    <property type="entry name" value="REVERSE TRANSCRIPTASE TY1_COPIA-TYPE DOMAIN-CONTAINING PROTEIN"/>
    <property type="match status" value="1"/>
</dbReference>
<comment type="caution">
    <text evidence="3">The sequence shown here is derived from an EMBL/GenBank/DDBJ whole genome shotgun (WGS) entry which is preliminary data.</text>
</comment>
<name>A0A5N5H4G8_9ROSA</name>
<feature type="compositionally biased region" description="Polar residues" evidence="1">
    <location>
        <begin position="85"/>
        <end position="103"/>
    </location>
</feature>
<dbReference type="PROSITE" id="PS50994">
    <property type="entry name" value="INTEGRASE"/>
    <property type="match status" value="1"/>
</dbReference>
<keyword evidence="4" id="KW-1185">Reference proteome</keyword>
<sequence>MECVGDLKTLRKEIQLDRVYAFLARLDDIFDKVHSDVLRSQPLPSVEEVFSVVRREAQRHATMMDSNGVGNQRGVFSVAMVSRPPSGNRTFKPSSSTTSQPFTRENKDDLKCTFCRQTRHTEDTCFQKHGVLDWFPELKKKLHAKERGIGGTRGGRASVATTPKDVVPPFGDPSHSLLTRTTPSDTLSIPGSMGHAFLASDMEHHTEDCTRMTWIYVMKNKSDVSMVFRSFSKMVATQYSFVIKVLHSDNRGEYIGSELSNFLRDQGILHETTCPHTPQQNGVAERKNRHILETAHALLIGASVPNRFWHDMVTYAVHVINRMPSRVFDFLTPLQVLMKFVPVVSTHTLTPHVFGFSPEGKMKYLIANYVLCSNLAPECQAWVNNIEAIQASTRVEEALKDPKWAVAMDEEMMALHKNDIWEVTKLPKGKKPVGCRWVFTVKYKVAGSVDRKDDEARAKPGYRIRDEESRRFEIFSWCGELVDKGRYQRLVGRLIYLPHTPLDIAYAVSVVSQFMHSPSVDHVAAVMRILAYLKSALGKGILYVSHGHMRIKGFTDAD</sequence>
<gene>
    <name evidence="3" type="ORF">D8674_037660</name>
</gene>
<dbReference type="PANTHER" id="PTHR42648">
    <property type="entry name" value="TRANSPOSASE, PUTATIVE-RELATED"/>
    <property type="match status" value="1"/>
</dbReference>
<evidence type="ECO:0000259" key="2">
    <source>
        <dbReference type="PROSITE" id="PS50994"/>
    </source>
</evidence>
<dbReference type="EMBL" id="SMOL01000243">
    <property type="protein sequence ID" value="KAB2621081.1"/>
    <property type="molecule type" value="Genomic_DNA"/>
</dbReference>
<feature type="domain" description="Integrase catalytic" evidence="2">
    <location>
        <begin position="179"/>
        <end position="341"/>
    </location>
</feature>
<dbReference type="Proteomes" id="UP000327157">
    <property type="component" value="Unassembled WGS sequence"/>
</dbReference>
<evidence type="ECO:0000256" key="1">
    <source>
        <dbReference type="SAM" id="MobiDB-lite"/>
    </source>
</evidence>
<dbReference type="Gene3D" id="3.30.420.10">
    <property type="entry name" value="Ribonuclease H-like superfamily/Ribonuclease H"/>
    <property type="match status" value="1"/>
</dbReference>
<accession>A0A5N5H4G8</accession>
<dbReference type="InterPro" id="IPR036397">
    <property type="entry name" value="RNaseH_sf"/>
</dbReference>
<evidence type="ECO:0000313" key="3">
    <source>
        <dbReference type="EMBL" id="KAB2621081.1"/>
    </source>
</evidence>
<dbReference type="GO" id="GO:0003676">
    <property type="term" value="F:nucleic acid binding"/>
    <property type="evidence" value="ECO:0007669"/>
    <property type="project" value="InterPro"/>
</dbReference>
<dbReference type="OrthoDB" id="1166717at2759"/>
<protein>
    <recommendedName>
        <fullName evidence="2">Integrase catalytic domain-containing protein</fullName>
    </recommendedName>
</protein>
<reference evidence="3 4" key="2">
    <citation type="submission" date="2019-11" db="EMBL/GenBank/DDBJ databases">
        <title>A de novo genome assembly of a pear dwarfing rootstock.</title>
        <authorList>
            <person name="Wang F."/>
            <person name="Wang J."/>
            <person name="Li S."/>
            <person name="Zhang Y."/>
            <person name="Fang M."/>
            <person name="Ma L."/>
            <person name="Zhao Y."/>
            <person name="Jiang S."/>
        </authorList>
    </citation>
    <scope>NUCLEOTIDE SEQUENCE [LARGE SCALE GENOMIC DNA]</scope>
    <source>
        <strain evidence="3">S2</strain>
        <tissue evidence="3">Leaf</tissue>
    </source>
</reference>
<dbReference type="InterPro" id="IPR001584">
    <property type="entry name" value="Integrase_cat-core"/>
</dbReference>
<dbReference type="InterPro" id="IPR039537">
    <property type="entry name" value="Retrotran_Ty1/copia-like"/>
</dbReference>
<dbReference type="Pfam" id="PF00665">
    <property type="entry name" value="rve"/>
    <property type="match status" value="1"/>
</dbReference>
<feature type="region of interest" description="Disordered" evidence="1">
    <location>
        <begin position="148"/>
        <end position="178"/>
    </location>
</feature>
<organism evidence="3 4">
    <name type="scientific">Pyrus ussuriensis x Pyrus communis</name>
    <dbReference type="NCBI Taxonomy" id="2448454"/>
    <lineage>
        <taxon>Eukaryota</taxon>
        <taxon>Viridiplantae</taxon>
        <taxon>Streptophyta</taxon>
        <taxon>Embryophyta</taxon>
        <taxon>Tracheophyta</taxon>
        <taxon>Spermatophyta</taxon>
        <taxon>Magnoliopsida</taxon>
        <taxon>eudicotyledons</taxon>
        <taxon>Gunneridae</taxon>
        <taxon>Pentapetalae</taxon>
        <taxon>rosids</taxon>
        <taxon>fabids</taxon>
        <taxon>Rosales</taxon>
        <taxon>Rosaceae</taxon>
        <taxon>Amygdaloideae</taxon>
        <taxon>Maleae</taxon>
        <taxon>Pyrus</taxon>
    </lineage>
</organism>
<dbReference type="GO" id="GO:0015074">
    <property type="term" value="P:DNA integration"/>
    <property type="evidence" value="ECO:0007669"/>
    <property type="project" value="InterPro"/>
</dbReference>
<proteinExistence type="predicted"/>
<evidence type="ECO:0000313" key="4">
    <source>
        <dbReference type="Proteomes" id="UP000327157"/>
    </source>
</evidence>
<feature type="region of interest" description="Disordered" evidence="1">
    <location>
        <begin position="83"/>
        <end position="104"/>
    </location>
</feature>